<dbReference type="EMBL" id="BARV01040554">
    <property type="protein sequence ID" value="GAI55139.1"/>
    <property type="molecule type" value="Genomic_DNA"/>
</dbReference>
<feature type="non-terminal residue" evidence="1">
    <location>
        <position position="129"/>
    </location>
</feature>
<name>X1RHU1_9ZZZZ</name>
<accession>X1RHU1</accession>
<reference evidence="1" key="1">
    <citation type="journal article" date="2014" name="Front. Microbiol.">
        <title>High frequency of phylogenetically diverse reductive dehalogenase-homologous genes in deep subseafloor sedimentary metagenomes.</title>
        <authorList>
            <person name="Kawai M."/>
            <person name="Futagami T."/>
            <person name="Toyoda A."/>
            <person name="Takaki Y."/>
            <person name="Nishi S."/>
            <person name="Hori S."/>
            <person name="Arai W."/>
            <person name="Tsubouchi T."/>
            <person name="Morono Y."/>
            <person name="Uchiyama I."/>
            <person name="Ito T."/>
            <person name="Fujiyama A."/>
            <person name="Inagaki F."/>
            <person name="Takami H."/>
        </authorList>
    </citation>
    <scope>NUCLEOTIDE SEQUENCE</scope>
    <source>
        <strain evidence="1">Expedition CK06-06</strain>
    </source>
</reference>
<sequence length="129" mass="13568">MSMTFVRPELELKLRAPLAGGQPGTHEFRRATSAVVGNADTCDFVTDGVADDVEIVAALTYVNGLGGGEVRLLEATYTLADPIAFPGNNLILTGLGRNSFLDGDGLATDEHAIVLSGVRHCTVRDLAVQ</sequence>
<protein>
    <submittedName>
        <fullName evidence="1">Uncharacterized protein</fullName>
    </submittedName>
</protein>
<dbReference type="AlphaFoldDB" id="X1RHU1"/>
<dbReference type="SUPFAM" id="SSF51126">
    <property type="entry name" value="Pectin lyase-like"/>
    <property type="match status" value="1"/>
</dbReference>
<evidence type="ECO:0000313" key="1">
    <source>
        <dbReference type="EMBL" id="GAI55139.1"/>
    </source>
</evidence>
<comment type="caution">
    <text evidence="1">The sequence shown here is derived from an EMBL/GenBank/DDBJ whole genome shotgun (WGS) entry which is preliminary data.</text>
</comment>
<proteinExistence type="predicted"/>
<organism evidence="1">
    <name type="scientific">marine sediment metagenome</name>
    <dbReference type="NCBI Taxonomy" id="412755"/>
    <lineage>
        <taxon>unclassified sequences</taxon>
        <taxon>metagenomes</taxon>
        <taxon>ecological metagenomes</taxon>
    </lineage>
</organism>
<gene>
    <name evidence="1" type="ORF">S06H3_61748</name>
</gene>
<dbReference type="InterPro" id="IPR011050">
    <property type="entry name" value="Pectin_lyase_fold/virulence"/>
</dbReference>